<feature type="domain" description="Cellulose-binding Sde182 nucleoside hydrolase-like" evidence="1">
    <location>
        <begin position="14"/>
        <end position="332"/>
    </location>
</feature>
<keyword evidence="4" id="KW-1185">Reference proteome</keyword>
<evidence type="ECO:0000259" key="2">
    <source>
        <dbReference type="Pfam" id="PF21027"/>
    </source>
</evidence>
<dbReference type="Gene3D" id="2.60.40.10">
    <property type="entry name" value="Immunoglobulins"/>
    <property type="match status" value="1"/>
</dbReference>
<dbReference type="InterPro" id="IPR036452">
    <property type="entry name" value="Ribo_hydro-like"/>
</dbReference>
<dbReference type="Pfam" id="PF21027">
    <property type="entry name" value="Sde0182_C"/>
    <property type="match status" value="1"/>
</dbReference>
<organism evidence="3 4">
    <name type="scientific">Microbacterium invictum</name>
    <dbReference type="NCBI Taxonomy" id="515415"/>
    <lineage>
        <taxon>Bacteria</taxon>
        <taxon>Bacillati</taxon>
        <taxon>Actinomycetota</taxon>
        <taxon>Actinomycetes</taxon>
        <taxon>Micrococcales</taxon>
        <taxon>Microbacteriaceae</taxon>
        <taxon>Microbacterium</taxon>
    </lineage>
</organism>
<reference evidence="3 4" key="1">
    <citation type="submission" date="2020-08" db="EMBL/GenBank/DDBJ databases">
        <title>Sequencing the genomes of 1000 actinobacteria strains.</title>
        <authorList>
            <person name="Klenk H.-P."/>
        </authorList>
    </citation>
    <scope>NUCLEOTIDE SEQUENCE [LARGE SCALE GENOMIC DNA]</scope>
    <source>
        <strain evidence="3 4">DSM 19600</strain>
    </source>
</reference>
<dbReference type="EMBL" id="JACIFH010000001">
    <property type="protein sequence ID" value="MBB4141017.1"/>
    <property type="molecule type" value="Genomic_DNA"/>
</dbReference>
<feature type="domain" description="Cellulose-binding Sde182 C-terminal" evidence="2">
    <location>
        <begin position="408"/>
        <end position="485"/>
    </location>
</feature>
<dbReference type="Gene3D" id="3.90.245.10">
    <property type="entry name" value="Ribonucleoside hydrolase-like"/>
    <property type="match status" value="1"/>
</dbReference>
<proteinExistence type="predicted"/>
<evidence type="ECO:0000313" key="4">
    <source>
        <dbReference type="Proteomes" id="UP000549113"/>
    </source>
</evidence>
<dbReference type="GO" id="GO:0016799">
    <property type="term" value="F:hydrolase activity, hydrolyzing N-glycosyl compounds"/>
    <property type="evidence" value="ECO:0007669"/>
    <property type="project" value="InterPro"/>
</dbReference>
<dbReference type="InterPro" id="IPR013783">
    <property type="entry name" value="Ig-like_fold"/>
</dbReference>
<comment type="caution">
    <text evidence="3">The sequence shown here is derived from an EMBL/GenBank/DDBJ whole genome shotgun (WGS) entry which is preliminary data.</text>
</comment>
<dbReference type="InterPro" id="IPR048527">
    <property type="entry name" value="Sde182_C"/>
</dbReference>
<gene>
    <name evidence="3" type="ORF">BKA10_002811</name>
</gene>
<evidence type="ECO:0008006" key="5">
    <source>
        <dbReference type="Google" id="ProtNLM"/>
    </source>
</evidence>
<dbReference type="GO" id="GO:0005975">
    <property type="term" value="P:carbohydrate metabolic process"/>
    <property type="evidence" value="ECO:0007669"/>
    <property type="project" value="UniProtKB-ARBA"/>
</dbReference>
<sequence>MTRIATRSRAARPRTIVTADPELDDLNSMIRFLLYSNDVEIEGLVYASSRYHWRGDGEGAEYFLPDREYDRPQTSWRWAPGERFIDDAVDAYAQVHENLVVHDPRYPSPDTLRSVVRMGNVDFEGDTSTESPGSQLITDVLLDDRPGPVHLQMWAGPATVARALMSIEERYGETAEWERVRAEVSAKAIITKFASQDSTYDDYILPVWPDIRVIETAMSAWGYLTRKTIEPTDRHLLGAEWMRANVTGVGPLGALYRVWGDGRQMVPGDVADYFHLSGHSSDELRAMGYRVWVEPQPAGEWISEGDTTNMLNLIVPGLRGHEHPTFGGWGGRSRRTGVGPDTWEPLGGFFGSGDGDESSVTGWFAHAQADFAARLRWSVTPSFGGVNHHPMLRIEQGLDLAVSAGQRVELTAQVDDPDGDAVSCQWWCDAEAGETAVVDVQANATAVVVRVPADAAPGATIHVIVAATDDAPEPLSAWQRVVLTVR</sequence>
<accession>A0AA40VNL8</accession>
<name>A0AA40VNL8_9MICO</name>
<dbReference type="Pfam" id="PF07632">
    <property type="entry name" value="Sde182_NH-like"/>
    <property type="match status" value="1"/>
</dbReference>
<evidence type="ECO:0000313" key="3">
    <source>
        <dbReference type="EMBL" id="MBB4141017.1"/>
    </source>
</evidence>
<dbReference type="RefSeq" id="WP_248199371.1">
    <property type="nucleotide sequence ID" value="NZ_BAABCO010000004.1"/>
</dbReference>
<dbReference type="InterPro" id="IPR011483">
    <property type="entry name" value="Sde182_NH-like"/>
</dbReference>
<dbReference type="AlphaFoldDB" id="A0AA40VNL8"/>
<evidence type="ECO:0000259" key="1">
    <source>
        <dbReference type="Pfam" id="PF07632"/>
    </source>
</evidence>
<protein>
    <recommendedName>
        <fullName evidence="5">DUF1593 domain-containing protein</fullName>
    </recommendedName>
</protein>
<dbReference type="Proteomes" id="UP000549113">
    <property type="component" value="Unassembled WGS sequence"/>
</dbReference>